<dbReference type="PANTHER" id="PTHR36806">
    <property type="entry name" value="ADENINE PHOSPHORIBOSYLTRANSFERASE"/>
    <property type="match status" value="1"/>
</dbReference>
<evidence type="ECO:0000313" key="2">
    <source>
        <dbReference type="Proteomes" id="UP000298416"/>
    </source>
</evidence>
<protein>
    <submittedName>
        <fullName evidence="1">Uncharacterized protein</fullName>
    </submittedName>
</protein>
<reference evidence="1" key="2">
    <citation type="submission" date="2020-08" db="EMBL/GenBank/DDBJ databases">
        <title>Plant Genome Project.</title>
        <authorList>
            <person name="Zhang R.-G."/>
        </authorList>
    </citation>
    <scope>NUCLEOTIDE SEQUENCE</scope>
    <source>
        <strain evidence="1">Huo1</strain>
        <tissue evidence="1">Leaf</tissue>
    </source>
</reference>
<name>A0A8X8X3E7_SALSN</name>
<organism evidence="1">
    <name type="scientific">Salvia splendens</name>
    <name type="common">Scarlet sage</name>
    <dbReference type="NCBI Taxonomy" id="180675"/>
    <lineage>
        <taxon>Eukaryota</taxon>
        <taxon>Viridiplantae</taxon>
        <taxon>Streptophyta</taxon>
        <taxon>Embryophyta</taxon>
        <taxon>Tracheophyta</taxon>
        <taxon>Spermatophyta</taxon>
        <taxon>Magnoliopsida</taxon>
        <taxon>eudicotyledons</taxon>
        <taxon>Gunneridae</taxon>
        <taxon>Pentapetalae</taxon>
        <taxon>asterids</taxon>
        <taxon>lamiids</taxon>
        <taxon>Lamiales</taxon>
        <taxon>Lamiaceae</taxon>
        <taxon>Nepetoideae</taxon>
        <taxon>Mentheae</taxon>
        <taxon>Salviinae</taxon>
        <taxon>Salvia</taxon>
        <taxon>Salvia subgen. Calosphace</taxon>
        <taxon>core Calosphace</taxon>
    </lineage>
</organism>
<proteinExistence type="predicted"/>
<dbReference type="AlphaFoldDB" id="A0A8X8X3E7"/>
<keyword evidence="2" id="KW-1185">Reference proteome</keyword>
<evidence type="ECO:0000313" key="1">
    <source>
        <dbReference type="EMBL" id="KAG6405080.1"/>
    </source>
</evidence>
<sequence length="97" mass="10860">MNSIYHIDYHDVACGWLLQGPIRDIVLSLQKEVVDGDLLRDCIELGTADLKSLMQCIKDIASTFFPTAPENEDFVLSLQKEVVDGALFFSTEPNNDL</sequence>
<comment type="caution">
    <text evidence="1">The sequence shown here is derived from an EMBL/GenBank/DDBJ whole genome shotgun (WGS) entry which is preliminary data.</text>
</comment>
<reference evidence="1" key="1">
    <citation type="submission" date="2018-01" db="EMBL/GenBank/DDBJ databases">
        <authorList>
            <person name="Mao J.F."/>
        </authorList>
    </citation>
    <scope>NUCLEOTIDE SEQUENCE</scope>
    <source>
        <strain evidence="1">Huo1</strain>
        <tissue evidence="1">Leaf</tissue>
    </source>
</reference>
<gene>
    <name evidence="1" type="ORF">SASPL_132662</name>
</gene>
<accession>A0A8X8X3E7</accession>
<dbReference type="Proteomes" id="UP000298416">
    <property type="component" value="Unassembled WGS sequence"/>
</dbReference>
<dbReference type="EMBL" id="PNBA02000012">
    <property type="protein sequence ID" value="KAG6405080.1"/>
    <property type="molecule type" value="Genomic_DNA"/>
</dbReference>